<dbReference type="HOGENOM" id="CLU_2109399_0_0_1"/>
<dbReference type="RefSeq" id="XP_022461437.1">
    <property type="nucleotide sequence ID" value="XM_022600635.1"/>
</dbReference>
<dbReference type="GeneID" id="34522825"/>
<reference evidence="4" key="2">
    <citation type="submission" date="2014-02" db="EMBL/GenBank/DDBJ databases">
        <title>Complete DNA sequence of /Kuraishia capsulata/ illustrates novel genomic features among budding yeasts (/Saccharomycotina/).</title>
        <authorList>
            <person name="Morales L."/>
            <person name="Noel B."/>
            <person name="Porcel B."/>
            <person name="Marcet-Houben M."/>
            <person name="Hullo M-F."/>
            <person name="Sacerdot C."/>
            <person name="Tekaia F."/>
            <person name="Leh-Louis V."/>
            <person name="Despons L."/>
            <person name="Khanna V."/>
            <person name="Aury J-M."/>
            <person name="Barbe V."/>
            <person name="Couloux A."/>
            <person name="Labadie K."/>
            <person name="Pelletier E."/>
            <person name="Souciet J-L."/>
            <person name="Boekhout T."/>
            <person name="Gabaldon T."/>
            <person name="Wincker P."/>
            <person name="Dujon B."/>
        </authorList>
    </citation>
    <scope>NUCLEOTIDE SEQUENCE</scope>
    <source>
        <strain evidence="4">CBS 1993</strain>
    </source>
</reference>
<evidence type="ECO:0000313" key="5">
    <source>
        <dbReference type="Proteomes" id="UP000019384"/>
    </source>
</evidence>
<accession>W6MRQ3</accession>
<dbReference type="InterPro" id="IPR050384">
    <property type="entry name" value="Endophilin_SH3RF"/>
</dbReference>
<evidence type="ECO:0000256" key="2">
    <source>
        <dbReference type="PROSITE-ProRule" id="PRU00192"/>
    </source>
</evidence>
<evidence type="ECO:0000259" key="3">
    <source>
        <dbReference type="PROSITE" id="PS50002"/>
    </source>
</evidence>
<dbReference type="InterPro" id="IPR001452">
    <property type="entry name" value="SH3_domain"/>
</dbReference>
<dbReference type="InterPro" id="IPR036028">
    <property type="entry name" value="SH3-like_dom_sf"/>
</dbReference>
<dbReference type="SUPFAM" id="SSF50044">
    <property type="entry name" value="SH3-domain"/>
    <property type="match status" value="1"/>
</dbReference>
<keyword evidence="5" id="KW-1185">Reference proteome</keyword>
<dbReference type="SMART" id="SM00326">
    <property type="entry name" value="SH3"/>
    <property type="match status" value="1"/>
</dbReference>
<dbReference type="EMBL" id="HG793130">
    <property type="protein sequence ID" value="CDK29451.1"/>
    <property type="molecule type" value="Genomic_DNA"/>
</dbReference>
<dbReference type="AlphaFoldDB" id="W6MRQ3"/>
<organism evidence="4 5">
    <name type="scientific">Kuraishia capsulata CBS 1993</name>
    <dbReference type="NCBI Taxonomy" id="1382522"/>
    <lineage>
        <taxon>Eukaryota</taxon>
        <taxon>Fungi</taxon>
        <taxon>Dikarya</taxon>
        <taxon>Ascomycota</taxon>
        <taxon>Saccharomycotina</taxon>
        <taxon>Pichiomycetes</taxon>
        <taxon>Pichiales</taxon>
        <taxon>Pichiaceae</taxon>
        <taxon>Kuraishia</taxon>
    </lineage>
</organism>
<sequence>MHNPRIQKAVAIYDYKTSRKSELALIKGEELEILEKPTKNWWIGRCHDKKGKFPSNYVIIKQPGMQIQLRNELDLDDEETKAARRRRNGFRDWYGGSAAFGLSAPELRKYYSGKR</sequence>
<dbReference type="STRING" id="1382522.W6MRQ3"/>
<reference evidence="4" key="1">
    <citation type="submission" date="2013-12" db="EMBL/GenBank/DDBJ databases">
        <authorList>
            <person name="Genoscope - CEA"/>
        </authorList>
    </citation>
    <scope>NUCLEOTIDE SEQUENCE</scope>
    <source>
        <strain evidence="4">CBS 1993</strain>
    </source>
</reference>
<dbReference type="OrthoDB" id="6250593at2759"/>
<name>W6MRQ3_9ASCO</name>
<evidence type="ECO:0000313" key="4">
    <source>
        <dbReference type="EMBL" id="CDK29451.1"/>
    </source>
</evidence>
<dbReference type="PROSITE" id="PS50002">
    <property type="entry name" value="SH3"/>
    <property type="match status" value="1"/>
</dbReference>
<evidence type="ECO:0000256" key="1">
    <source>
        <dbReference type="ARBA" id="ARBA00022443"/>
    </source>
</evidence>
<dbReference type="Pfam" id="PF00018">
    <property type="entry name" value="SH3_1"/>
    <property type="match status" value="1"/>
</dbReference>
<dbReference type="PANTHER" id="PTHR14167">
    <property type="entry name" value="SH3 DOMAIN-CONTAINING"/>
    <property type="match status" value="1"/>
</dbReference>
<protein>
    <recommendedName>
        <fullName evidence="3">SH3 domain-containing protein</fullName>
    </recommendedName>
</protein>
<dbReference type="Proteomes" id="UP000019384">
    <property type="component" value="Unassembled WGS sequence"/>
</dbReference>
<dbReference type="Gene3D" id="2.30.30.40">
    <property type="entry name" value="SH3 Domains"/>
    <property type="match status" value="1"/>
</dbReference>
<dbReference type="PRINTS" id="PR00452">
    <property type="entry name" value="SH3DOMAIN"/>
</dbReference>
<keyword evidence="1 2" id="KW-0728">SH3 domain</keyword>
<proteinExistence type="predicted"/>
<gene>
    <name evidence="4" type="ORF">KUCA_T00005439001</name>
</gene>
<feature type="domain" description="SH3" evidence="3">
    <location>
        <begin position="4"/>
        <end position="63"/>
    </location>
</feature>
<dbReference type="PANTHER" id="PTHR14167:SF116">
    <property type="entry name" value="CAP, ISOFORM AC"/>
    <property type="match status" value="1"/>
</dbReference>